<sequence>MKVINLRDIYPHYTQDCFVEVTDEVADLFSEFDHKEAAYRLRTYRHKAYYSLDRNDGIEHEALFVALSPHELYERKVTMQELHAAISRLPNKQAKRIYAHFILGMTKKDIARAEGVHEKVVRVAIERGLRSLEKILKKVL</sequence>
<dbReference type="InterPro" id="IPR013324">
    <property type="entry name" value="RNA_pol_sigma_r3/r4-like"/>
</dbReference>
<name>A0A3E2WWW6_9FIRM</name>
<evidence type="ECO:0000313" key="2">
    <source>
        <dbReference type="EMBL" id="RGC31530.1"/>
    </source>
</evidence>
<organism evidence="2 3">
    <name type="scientific">Hungatella hathewayi</name>
    <dbReference type="NCBI Taxonomy" id="154046"/>
    <lineage>
        <taxon>Bacteria</taxon>
        <taxon>Bacillati</taxon>
        <taxon>Bacillota</taxon>
        <taxon>Clostridia</taxon>
        <taxon>Lachnospirales</taxon>
        <taxon>Lachnospiraceae</taxon>
        <taxon>Hungatella</taxon>
    </lineage>
</organism>
<dbReference type="GO" id="GO:0016987">
    <property type="term" value="F:sigma factor activity"/>
    <property type="evidence" value="ECO:0007669"/>
    <property type="project" value="InterPro"/>
</dbReference>
<dbReference type="AlphaFoldDB" id="A0A3E2WWW6"/>
<dbReference type="SUPFAM" id="SSF88659">
    <property type="entry name" value="Sigma3 and sigma4 domains of RNA polymerase sigma factors"/>
    <property type="match status" value="1"/>
</dbReference>
<comment type="caution">
    <text evidence="2">The sequence shown here is derived from an EMBL/GenBank/DDBJ whole genome shotgun (WGS) entry which is preliminary data.</text>
</comment>
<proteinExistence type="predicted"/>
<dbReference type="GO" id="GO:0006352">
    <property type="term" value="P:DNA-templated transcription initiation"/>
    <property type="evidence" value="ECO:0007669"/>
    <property type="project" value="InterPro"/>
</dbReference>
<dbReference type="GO" id="GO:0003677">
    <property type="term" value="F:DNA binding"/>
    <property type="evidence" value="ECO:0007669"/>
    <property type="project" value="InterPro"/>
</dbReference>
<dbReference type="GeneID" id="93333633"/>
<reference evidence="2 3" key="1">
    <citation type="submission" date="2018-08" db="EMBL/GenBank/DDBJ databases">
        <title>A genome reference for cultivated species of the human gut microbiota.</title>
        <authorList>
            <person name="Zou Y."/>
            <person name="Xue W."/>
            <person name="Luo G."/>
        </authorList>
    </citation>
    <scope>NUCLEOTIDE SEQUENCE [LARGE SCALE GENOMIC DNA]</scope>
    <source>
        <strain evidence="2 3">AF19-21</strain>
    </source>
</reference>
<dbReference type="RefSeq" id="WP_003500063.1">
    <property type="nucleotide sequence ID" value="NZ_QVIA01000012.1"/>
</dbReference>
<dbReference type="InterPro" id="IPR013249">
    <property type="entry name" value="RNA_pol_sigma70_r4_t2"/>
</dbReference>
<dbReference type="Gene3D" id="1.10.10.10">
    <property type="entry name" value="Winged helix-like DNA-binding domain superfamily/Winged helix DNA-binding domain"/>
    <property type="match status" value="1"/>
</dbReference>
<evidence type="ECO:0000313" key="3">
    <source>
        <dbReference type="Proteomes" id="UP000261111"/>
    </source>
</evidence>
<dbReference type="InterPro" id="IPR036388">
    <property type="entry name" value="WH-like_DNA-bd_sf"/>
</dbReference>
<dbReference type="Pfam" id="PF08281">
    <property type="entry name" value="Sigma70_r4_2"/>
    <property type="match status" value="1"/>
</dbReference>
<dbReference type="EMBL" id="QVIA01000012">
    <property type="protein sequence ID" value="RGC31530.1"/>
    <property type="molecule type" value="Genomic_DNA"/>
</dbReference>
<gene>
    <name evidence="2" type="ORF">DWX41_11965</name>
</gene>
<evidence type="ECO:0000259" key="1">
    <source>
        <dbReference type="Pfam" id="PF08281"/>
    </source>
</evidence>
<feature type="domain" description="RNA polymerase sigma factor 70 region 4 type 2" evidence="1">
    <location>
        <begin position="80"/>
        <end position="132"/>
    </location>
</feature>
<accession>A0A3E2WWW6</accession>
<protein>
    <submittedName>
        <fullName evidence="2">Sigma-70 family RNA polymerase sigma factor</fullName>
    </submittedName>
</protein>
<dbReference type="Proteomes" id="UP000261111">
    <property type="component" value="Unassembled WGS sequence"/>
</dbReference>